<feature type="transmembrane region" description="Helical" evidence="1">
    <location>
        <begin position="31"/>
        <end position="51"/>
    </location>
</feature>
<protein>
    <submittedName>
        <fullName evidence="2">Uncharacterized protein</fullName>
    </submittedName>
</protein>
<keyword evidence="1" id="KW-0812">Transmembrane</keyword>
<sequence>MNKNNWINLHYALKLQNIINVTTLKTIIKTIVIYIVYVVTTCLIVASLSGCSTTHNKHYKAHNKVWDSYKTCSAYGNP</sequence>
<dbReference type="EMBL" id="BARS01037180">
    <property type="protein sequence ID" value="GAG23410.1"/>
    <property type="molecule type" value="Genomic_DNA"/>
</dbReference>
<gene>
    <name evidence="2" type="ORF">S01H1_57045</name>
</gene>
<comment type="caution">
    <text evidence="2">The sequence shown here is derived from an EMBL/GenBank/DDBJ whole genome shotgun (WGS) entry which is preliminary data.</text>
</comment>
<organism evidence="2">
    <name type="scientific">marine sediment metagenome</name>
    <dbReference type="NCBI Taxonomy" id="412755"/>
    <lineage>
        <taxon>unclassified sequences</taxon>
        <taxon>metagenomes</taxon>
        <taxon>ecological metagenomes</taxon>
    </lineage>
</organism>
<evidence type="ECO:0000313" key="2">
    <source>
        <dbReference type="EMBL" id="GAG23410.1"/>
    </source>
</evidence>
<proteinExistence type="predicted"/>
<reference evidence="2" key="1">
    <citation type="journal article" date="2014" name="Front. Microbiol.">
        <title>High frequency of phylogenetically diverse reductive dehalogenase-homologous genes in deep subseafloor sedimentary metagenomes.</title>
        <authorList>
            <person name="Kawai M."/>
            <person name="Futagami T."/>
            <person name="Toyoda A."/>
            <person name="Takaki Y."/>
            <person name="Nishi S."/>
            <person name="Hori S."/>
            <person name="Arai W."/>
            <person name="Tsubouchi T."/>
            <person name="Morono Y."/>
            <person name="Uchiyama I."/>
            <person name="Ito T."/>
            <person name="Fujiyama A."/>
            <person name="Inagaki F."/>
            <person name="Takami H."/>
        </authorList>
    </citation>
    <scope>NUCLEOTIDE SEQUENCE</scope>
    <source>
        <strain evidence="2">Expedition CK06-06</strain>
    </source>
</reference>
<keyword evidence="1" id="KW-1133">Transmembrane helix</keyword>
<accession>X0VYK5</accession>
<name>X0VYK5_9ZZZZ</name>
<dbReference type="AlphaFoldDB" id="X0VYK5"/>
<evidence type="ECO:0000256" key="1">
    <source>
        <dbReference type="SAM" id="Phobius"/>
    </source>
</evidence>
<keyword evidence="1" id="KW-0472">Membrane</keyword>